<accession>A0A0A9A0U0</accession>
<sequence>MEEQRRRIGLGWLGSRVAACRAAVTRP</sequence>
<protein>
    <submittedName>
        <fullName evidence="1">Uncharacterized protein</fullName>
    </submittedName>
</protein>
<name>A0A0A9A0U0_ARUDO</name>
<dbReference type="AlphaFoldDB" id="A0A0A9A0U0"/>
<reference evidence="1" key="1">
    <citation type="submission" date="2014-09" db="EMBL/GenBank/DDBJ databases">
        <authorList>
            <person name="Magalhaes I.L.F."/>
            <person name="Oliveira U."/>
            <person name="Santos F.R."/>
            <person name="Vidigal T.H.D.A."/>
            <person name="Brescovit A.D."/>
            <person name="Santos A.J."/>
        </authorList>
    </citation>
    <scope>NUCLEOTIDE SEQUENCE</scope>
    <source>
        <tissue evidence="1">Shoot tissue taken approximately 20 cm above the soil surface</tissue>
    </source>
</reference>
<proteinExistence type="predicted"/>
<dbReference type="EMBL" id="GBRH01257253">
    <property type="protein sequence ID" value="JAD40642.1"/>
    <property type="molecule type" value="Transcribed_RNA"/>
</dbReference>
<reference evidence="1" key="2">
    <citation type="journal article" date="2015" name="Data Brief">
        <title>Shoot transcriptome of the giant reed, Arundo donax.</title>
        <authorList>
            <person name="Barrero R.A."/>
            <person name="Guerrero F.D."/>
            <person name="Moolhuijzen P."/>
            <person name="Goolsby J.A."/>
            <person name="Tidwell J."/>
            <person name="Bellgard S.E."/>
            <person name="Bellgard M.I."/>
        </authorList>
    </citation>
    <scope>NUCLEOTIDE SEQUENCE</scope>
    <source>
        <tissue evidence="1">Shoot tissue taken approximately 20 cm above the soil surface</tissue>
    </source>
</reference>
<organism evidence="1">
    <name type="scientific">Arundo donax</name>
    <name type="common">Giant reed</name>
    <name type="synonym">Donax arundinaceus</name>
    <dbReference type="NCBI Taxonomy" id="35708"/>
    <lineage>
        <taxon>Eukaryota</taxon>
        <taxon>Viridiplantae</taxon>
        <taxon>Streptophyta</taxon>
        <taxon>Embryophyta</taxon>
        <taxon>Tracheophyta</taxon>
        <taxon>Spermatophyta</taxon>
        <taxon>Magnoliopsida</taxon>
        <taxon>Liliopsida</taxon>
        <taxon>Poales</taxon>
        <taxon>Poaceae</taxon>
        <taxon>PACMAD clade</taxon>
        <taxon>Arundinoideae</taxon>
        <taxon>Arundineae</taxon>
        <taxon>Arundo</taxon>
    </lineage>
</organism>
<evidence type="ECO:0000313" key="1">
    <source>
        <dbReference type="EMBL" id="JAD40642.1"/>
    </source>
</evidence>